<organism evidence="1 2">
    <name type="scientific">Acinetobacter oleivorans (strain JCM 16667 / KCTC 23045 / DR1)</name>
    <dbReference type="NCBI Taxonomy" id="436717"/>
    <lineage>
        <taxon>Bacteria</taxon>
        <taxon>Pseudomonadati</taxon>
        <taxon>Pseudomonadota</taxon>
        <taxon>Gammaproteobacteria</taxon>
        <taxon>Moraxellales</taxon>
        <taxon>Moraxellaceae</taxon>
        <taxon>Acinetobacter</taxon>
    </lineage>
</organism>
<dbReference type="AlphaFoldDB" id="A0AAN0UDZ3"/>
<evidence type="ECO:0000313" key="1">
    <source>
        <dbReference type="EMBL" id="ADI91608.1"/>
    </source>
</evidence>
<evidence type="ECO:0000313" key="2">
    <source>
        <dbReference type="Proteomes" id="UP000000392"/>
    </source>
</evidence>
<dbReference type="KEGG" id="acd:AOLE_13605"/>
<name>A0AAN0UDZ3_ACISD</name>
<protein>
    <submittedName>
        <fullName evidence="1">Uncharacterized protein</fullName>
    </submittedName>
</protein>
<accession>A0AAN0UDZ3</accession>
<dbReference type="Proteomes" id="UP000000392">
    <property type="component" value="Chromosome"/>
</dbReference>
<proteinExistence type="predicted"/>
<dbReference type="EMBL" id="CP002080">
    <property type="protein sequence ID" value="ADI91608.1"/>
    <property type="molecule type" value="Genomic_DNA"/>
</dbReference>
<reference evidence="1 2" key="1">
    <citation type="journal article" date="2010" name="J. Bacteriol.">
        <title>Complete genome sequence of the diesel-degrading Acinetobacter sp. strain DR1.</title>
        <authorList>
            <person name="Jung J."/>
            <person name="Baek J.H."/>
            <person name="Park W."/>
        </authorList>
    </citation>
    <scope>NUCLEOTIDE SEQUENCE [LARGE SCALE GENOMIC DNA]</scope>
    <source>
        <strain evidence="2">JCM 16667 / KCTC 23045 / DR1</strain>
    </source>
</reference>
<sequence length="50" mass="5998">MMYSPDLIFYLSVVYRSVYRNKALKMESLVRFLERLNENYLLSKKMSSLG</sequence>
<gene>
    <name evidence="1" type="ordered locus">AOLE_13605</name>
</gene>